<protein>
    <submittedName>
        <fullName evidence="3">Uncharacterized protein</fullName>
    </submittedName>
</protein>
<gene>
    <name evidence="3" type="ORF">AVL61_04975</name>
</gene>
<accession>A0A0W8I7Z9</accession>
<sequence>MAQLVSDICRFRTAGHYRIGTFILNPSAPESPDDASSLVADPPLDIVDGQQRYLSFALIIHALNTRSEEIDANLVKELRHGIEHIIIPVRRDGRSEQNLRENYSYLQQLISRWSADELRLFTEFFLRACSVVVLVVRDLDSAFQMFDSQNTRGRALFPTDLLKAYHLRELSRTDPSRDSMLATVRGWEAVPPEEINHVIAGVLFPIKQWSANRSMPRKGFTSDHVDLFKGVREGSAGNGRFRWAHLVLLAKATTDRFQQENRTLLRHGVVEELEFPFQITHPIIDGEIFFRMVHHYVREARRAGVQWSQEEPSPESRALRDSRLDQILGILDIQPTGTGYRYVRELFDCLLIAYLDRFGWHEVRPAAFVLAQHAYLLRVHLRRVQVSSVNLHARFGHDRVPGADENLFAEMALAQNPDVILSRPSPRLTESAEVPATLNGLYPSVSGQSAGEESES</sequence>
<dbReference type="InterPro" id="IPR004919">
    <property type="entry name" value="GmrSD_N"/>
</dbReference>
<dbReference type="Pfam" id="PF03235">
    <property type="entry name" value="GmrSD_N"/>
    <property type="match status" value="1"/>
</dbReference>
<evidence type="ECO:0000313" key="4">
    <source>
        <dbReference type="Proteomes" id="UP000053512"/>
    </source>
</evidence>
<dbReference type="InterPro" id="IPR057156">
    <property type="entry name" value="DUF7834"/>
</dbReference>
<proteinExistence type="predicted"/>
<dbReference type="AlphaFoldDB" id="A0A0W8I7Z9"/>
<comment type="caution">
    <text evidence="3">The sequence shown here is derived from an EMBL/GenBank/DDBJ whole genome shotgun (WGS) entry which is preliminary data.</text>
</comment>
<organism evidence="3 4">
    <name type="scientific">Kocuria rosea subsp. polaris</name>
    <dbReference type="NCBI Taxonomy" id="136273"/>
    <lineage>
        <taxon>Bacteria</taxon>
        <taxon>Bacillati</taxon>
        <taxon>Actinomycetota</taxon>
        <taxon>Actinomycetes</taxon>
        <taxon>Micrococcales</taxon>
        <taxon>Micrococcaceae</taxon>
        <taxon>Kocuria</taxon>
    </lineage>
</organism>
<dbReference type="Pfam" id="PF25202">
    <property type="entry name" value="DUF7834"/>
    <property type="match status" value="1"/>
</dbReference>
<reference evidence="4" key="1">
    <citation type="submission" date="2015-12" db="EMBL/GenBank/DDBJ databases">
        <authorList>
            <person name="Nair G.R."/>
            <person name="Kaur G."/>
            <person name="Mayilraj S."/>
        </authorList>
    </citation>
    <scope>NUCLEOTIDE SEQUENCE [LARGE SCALE GENOMIC DNA]</scope>
    <source>
        <strain evidence="4">CD08_4</strain>
    </source>
</reference>
<feature type="domain" description="DUF7834" evidence="2">
    <location>
        <begin position="182"/>
        <end position="431"/>
    </location>
</feature>
<evidence type="ECO:0000313" key="3">
    <source>
        <dbReference type="EMBL" id="KUG55488.1"/>
    </source>
</evidence>
<dbReference type="Proteomes" id="UP000053512">
    <property type="component" value="Unassembled WGS sequence"/>
</dbReference>
<evidence type="ECO:0000259" key="1">
    <source>
        <dbReference type="Pfam" id="PF03235"/>
    </source>
</evidence>
<dbReference type="EMBL" id="LQBK01000033">
    <property type="protein sequence ID" value="KUG55488.1"/>
    <property type="molecule type" value="Genomic_DNA"/>
</dbReference>
<evidence type="ECO:0000259" key="2">
    <source>
        <dbReference type="Pfam" id="PF25202"/>
    </source>
</evidence>
<feature type="domain" description="GmrSD restriction endonucleases N-terminal" evidence="1">
    <location>
        <begin position="3"/>
        <end position="166"/>
    </location>
</feature>
<dbReference type="PANTHER" id="PTHR35149:SF1">
    <property type="entry name" value="DUF5655 DOMAIN-CONTAINING PROTEIN"/>
    <property type="match status" value="1"/>
</dbReference>
<name>A0A0W8I7Z9_KOCRO</name>
<dbReference type="PANTHER" id="PTHR35149">
    <property type="entry name" value="SLL5132 PROTEIN"/>
    <property type="match status" value="1"/>
</dbReference>